<reference evidence="1 2" key="1">
    <citation type="journal article" date="2015" name="Nature">
        <title>rRNA introns, odd ribosomes, and small enigmatic genomes across a large radiation of phyla.</title>
        <authorList>
            <person name="Brown C.T."/>
            <person name="Hug L.A."/>
            <person name="Thomas B.C."/>
            <person name="Sharon I."/>
            <person name="Castelle C.J."/>
            <person name="Singh A."/>
            <person name="Wilkins M.J."/>
            <person name="Williams K.H."/>
            <person name="Banfield J.F."/>
        </authorList>
    </citation>
    <scope>NUCLEOTIDE SEQUENCE [LARGE SCALE GENOMIC DNA]</scope>
</reference>
<organism evidence="1 2">
    <name type="scientific">Candidatus Woesebacteria bacterium GW2011_GWB1_38_8</name>
    <dbReference type="NCBI Taxonomy" id="1618570"/>
    <lineage>
        <taxon>Bacteria</taxon>
        <taxon>Candidatus Woeseibacteriota</taxon>
    </lineage>
</organism>
<protein>
    <recommendedName>
        <fullName evidence="3">Nudix hydrolase domain-containing protein</fullName>
    </recommendedName>
</protein>
<dbReference type="EMBL" id="LBVL01000005">
    <property type="protein sequence ID" value="KKQ85572.1"/>
    <property type="molecule type" value="Genomic_DNA"/>
</dbReference>
<gene>
    <name evidence="1" type="ORF">UT08_C0005G0023</name>
</gene>
<name>A0A0G0L3I2_9BACT</name>
<dbReference type="Proteomes" id="UP000034081">
    <property type="component" value="Unassembled WGS sequence"/>
</dbReference>
<dbReference type="AlphaFoldDB" id="A0A0G0L3I2"/>
<proteinExistence type="predicted"/>
<sequence>MTYTWYLAKIKNGEPAILEKDKFDDLKYFSWNELLGMRNQLSANTHNLVEAYFSKQIKLS</sequence>
<evidence type="ECO:0000313" key="2">
    <source>
        <dbReference type="Proteomes" id="UP000034081"/>
    </source>
</evidence>
<accession>A0A0G0L3I2</accession>
<evidence type="ECO:0008006" key="3">
    <source>
        <dbReference type="Google" id="ProtNLM"/>
    </source>
</evidence>
<evidence type="ECO:0000313" key="1">
    <source>
        <dbReference type="EMBL" id="KKQ85572.1"/>
    </source>
</evidence>
<dbReference type="STRING" id="1618570.UT08_C0005G0023"/>
<comment type="caution">
    <text evidence="1">The sequence shown here is derived from an EMBL/GenBank/DDBJ whole genome shotgun (WGS) entry which is preliminary data.</text>
</comment>